<sequence length="829" mass="82122">MWRTTLAGLRAHKARLAMAALATVVGAAFTVGTLVLGGTLRADAERTVTANTADVDVAVLTSSGLRKLPQETVDDLAALDGVERAQGVVEGQATLLGADGRPLSQKPVAASVTLRTSTVEGSAPEADHEVALAASTADDAGAGVGDTVGVLDAQGRPREMTVTGLVDTRGEGSMALRGAAVFTLPTAKAVTGEADYAGIYITSSGPAPEDLRADVAAAMGGGGEEVLTGRQWADAKAAGSGVDPALLSAGLAMLGLVSLLVSGLVIFNTFSILVAQRKRELALLRCVGAARSQVFGSVLAESAALGAAASVVGAALGVAAGYAAVPVLRAFGSDIPYSVVAVTPLTIAVGLAAGVAVTVGAAAVPAHAATRVPPVAALNSTREREGGRFGSVRGVLGLLAAAAGAGASAAAVPALGPGAAALSTVVVGGMLFFLGLVALGPMLVGPAVLVVGFLPRRLFGTPGRLAVANARRAPRRAATTAIALAVGVTLMSGVSVAAESFEASVNKGVEQALPVDFMVTAPGTAEQAQIPPGVVERLRGTDGVAEIGAQREAVVELDGKEAGLASVVPGGPFEEPVVVEGARPDAMGPGQIAVTPDRAEEFGIGVGDTVGVATGDGRTAELEVAAVVRASPYPPFSMTGEGFTALFGERGYGALMINTDPGLSPEEGRAAVEAGTEEYPAVSITGTDDARRQLEEALSNLVMIVGGLLALSVVVSLIGIANTMSLSVVERTRESAVLRALGVTRRQLGRMLTVEALVLGAVGACTGAAVGGLYGLAVITAMRADAVPAVPVGQLALVVAGSGLAAMAAAVLPARRAGRTSIAASLAGG</sequence>
<keyword evidence="3 6" id="KW-0812">Transmembrane</keyword>
<feature type="transmembrane region" description="Helical" evidence="6">
    <location>
        <begin position="756"/>
        <end position="780"/>
    </location>
</feature>
<feature type="transmembrane region" description="Helical" evidence="6">
    <location>
        <begin position="390"/>
        <end position="411"/>
    </location>
</feature>
<evidence type="ECO:0000256" key="3">
    <source>
        <dbReference type="ARBA" id="ARBA00022692"/>
    </source>
</evidence>
<evidence type="ECO:0000256" key="6">
    <source>
        <dbReference type="SAM" id="Phobius"/>
    </source>
</evidence>
<feature type="transmembrane region" description="Helical" evidence="6">
    <location>
        <begin position="303"/>
        <end position="325"/>
    </location>
</feature>
<evidence type="ECO:0000313" key="9">
    <source>
        <dbReference type="Proteomes" id="UP001165685"/>
    </source>
</evidence>
<reference evidence="8" key="1">
    <citation type="submission" date="2023-01" db="EMBL/GenBank/DDBJ databases">
        <title>Draft genome sequence of Nocardiopsis sp. LSu2-4 isolated from halophytes.</title>
        <authorList>
            <person name="Duangmal K."/>
            <person name="Chantavorakit T."/>
        </authorList>
    </citation>
    <scope>NUCLEOTIDE SEQUENCE</scope>
    <source>
        <strain evidence="8">LSu2-4</strain>
    </source>
</reference>
<protein>
    <submittedName>
        <fullName evidence="8">ABC transporter permease</fullName>
    </submittedName>
</protein>
<dbReference type="EMBL" id="JAQFWP010000064">
    <property type="protein sequence ID" value="MDA2807828.1"/>
    <property type="molecule type" value="Genomic_DNA"/>
</dbReference>
<comment type="subcellular location">
    <subcellularLocation>
        <location evidence="1">Cell membrane</location>
        <topology evidence="1">Multi-pass membrane protein</topology>
    </subcellularLocation>
</comment>
<keyword evidence="9" id="KW-1185">Reference proteome</keyword>
<feature type="domain" description="ABC3 transporter permease C-terminal" evidence="7">
    <location>
        <begin position="708"/>
        <end position="821"/>
    </location>
</feature>
<keyword evidence="4 6" id="KW-1133">Transmembrane helix</keyword>
<dbReference type="PANTHER" id="PTHR30287">
    <property type="entry name" value="MEMBRANE COMPONENT OF PREDICTED ABC SUPERFAMILY METABOLITE UPTAKE TRANSPORTER"/>
    <property type="match status" value="1"/>
</dbReference>
<name>A0ABT4TT06_9ACTN</name>
<evidence type="ECO:0000256" key="5">
    <source>
        <dbReference type="ARBA" id="ARBA00023136"/>
    </source>
</evidence>
<feature type="transmembrane region" description="Helical" evidence="6">
    <location>
        <begin position="251"/>
        <end position="275"/>
    </location>
</feature>
<keyword evidence="5 6" id="KW-0472">Membrane</keyword>
<dbReference type="PANTHER" id="PTHR30287:SF1">
    <property type="entry name" value="INNER MEMBRANE PROTEIN"/>
    <property type="match status" value="1"/>
</dbReference>
<evidence type="ECO:0000259" key="7">
    <source>
        <dbReference type="Pfam" id="PF02687"/>
    </source>
</evidence>
<organism evidence="8 9">
    <name type="scientific">Nocardiopsis suaedae</name>
    <dbReference type="NCBI Taxonomy" id="3018444"/>
    <lineage>
        <taxon>Bacteria</taxon>
        <taxon>Bacillati</taxon>
        <taxon>Actinomycetota</taxon>
        <taxon>Actinomycetes</taxon>
        <taxon>Streptosporangiales</taxon>
        <taxon>Nocardiopsidaceae</taxon>
        <taxon>Nocardiopsis</taxon>
    </lineage>
</organism>
<feature type="transmembrane region" description="Helical" evidence="6">
    <location>
        <begin position="345"/>
        <end position="369"/>
    </location>
</feature>
<evidence type="ECO:0000256" key="1">
    <source>
        <dbReference type="ARBA" id="ARBA00004651"/>
    </source>
</evidence>
<proteinExistence type="predicted"/>
<feature type="transmembrane region" description="Helical" evidence="6">
    <location>
        <begin position="476"/>
        <end position="498"/>
    </location>
</feature>
<accession>A0ABT4TT06</accession>
<evidence type="ECO:0000313" key="8">
    <source>
        <dbReference type="EMBL" id="MDA2807828.1"/>
    </source>
</evidence>
<feature type="transmembrane region" description="Helical" evidence="6">
    <location>
        <begin position="701"/>
        <end position="721"/>
    </location>
</feature>
<feature type="transmembrane region" description="Helical" evidence="6">
    <location>
        <begin position="792"/>
        <end position="812"/>
    </location>
</feature>
<feature type="transmembrane region" description="Helical" evidence="6">
    <location>
        <begin position="431"/>
        <end position="455"/>
    </location>
</feature>
<evidence type="ECO:0000256" key="2">
    <source>
        <dbReference type="ARBA" id="ARBA00022475"/>
    </source>
</evidence>
<dbReference type="RefSeq" id="WP_270680450.1">
    <property type="nucleotide sequence ID" value="NZ_JAQFWP010000064.1"/>
</dbReference>
<gene>
    <name evidence="8" type="ORF">O4U47_25180</name>
</gene>
<dbReference type="InterPro" id="IPR003838">
    <property type="entry name" value="ABC3_permease_C"/>
</dbReference>
<keyword evidence="2" id="KW-1003">Cell membrane</keyword>
<feature type="domain" description="ABC3 transporter permease C-terminal" evidence="7">
    <location>
        <begin position="253"/>
        <end position="374"/>
    </location>
</feature>
<dbReference type="Proteomes" id="UP001165685">
    <property type="component" value="Unassembled WGS sequence"/>
</dbReference>
<dbReference type="Pfam" id="PF02687">
    <property type="entry name" value="FtsX"/>
    <property type="match status" value="2"/>
</dbReference>
<evidence type="ECO:0000256" key="4">
    <source>
        <dbReference type="ARBA" id="ARBA00022989"/>
    </source>
</evidence>
<dbReference type="InterPro" id="IPR038766">
    <property type="entry name" value="Membrane_comp_ABC_pdt"/>
</dbReference>
<comment type="caution">
    <text evidence="8">The sequence shown here is derived from an EMBL/GenBank/DDBJ whole genome shotgun (WGS) entry which is preliminary data.</text>
</comment>